<protein>
    <submittedName>
        <fullName evidence="3">2-haloacrylate reductase</fullName>
        <ecNumber evidence="3">1.3.1.103</ecNumber>
    </submittedName>
</protein>
<dbReference type="InterPro" id="IPR020843">
    <property type="entry name" value="ER"/>
</dbReference>
<keyword evidence="3" id="KW-0560">Oxidoreductase</keyword>
<sequence>MLAASYKSLGAADQVLEFGELPTPVPGPGEVRVKLVFSGVNPSDVKSRAGSRGMPYERVIPHSDGAGHIDEVGTDVNANRIGERVWVWNAAWKRAHGTAAQYVVLPEAQAVLLPEGVSMQAGACLGIPALTALHALQMAGGVQGQSVLIAGGAGSVGHYAVQMAKLLGAKHVVATVSSDVKAKLARDAGADTVINYKTQDTTALCLEASGGEGLDRIVEVDLAANIALDQAVLKPNGCMAIYGSGKAEIAVPFLPSIIKNIHMNFFIVYELSPANRSMAVSQLSEWLAAGTLRHNIASTVALADVVKAHQSVEQGAVAGNVVLEIE</sequence>
<dbReference type="SUPFAM" id="SSF50129">
    <property type="entry name" value="GroES-like"/>
    <property type="match status" value="1"/>
</dbReference>
<feature type="domain" description="Enoyl reductase (ER)" evidence="2">
    <location>
        <begin position="11"/>
        <end position="323"/>
    </location>
</feature>
<dbReference type="InterPro" id="IPR036291">
    <property type="entry name" value="NAD(P)-bd_dom_sf"/>
</dbReference>
<evidence type="ECO:0000313" key="4">
    <source>
        <dbReference type="Proteomes" id="UP000502041"/>
    </source>
</evidence>
<dbReference type="Gene3D" id="3.90.180.10">
    <property type="entry name" value="Medium-chain alcohol dehydrogenases, catalytic domain"/>
    <property type="match status" value="1"/>
</dbReference>
<dbReference type="Gene3D" id="3.40.50.720">
    <property type="entry name" value="NAD(P)-binding Rossmann-like Domain"/>
    <property type="match status" value="1"/>
</dbReference>
<evidence type="ECO:0000259" key="2">
    <source>
        <dbReference type="SMART" id="SM00829"/>
    </source>
</evidence>
<evidence type="ECO:0000313" key="3">
    <source>
        <dbReference type="EMBL" id="QJC56187.1"/>
    </source>
</evidence>
<reference evidence="3 4" key="1">
    <citation type="submission" date="2020-04" db="EMBL/GenBank/DDBJ databases">
        <title>Complete genome of a Psychrophilic, Marine, Gas Vacuolate Bacterium Polaromonas vacuolata KCTC 22033T.</title>
        <authorList>
            <person name="Hwang K."/>
            <person name="Kim K.M."/>
        </authorList>
    </citation>
    <scope>NUCLEOTIDE SEQUENCE [LARGE SCALE GENOMIC DNA]</scope>
    <source>
        <strain evidence="3 4">KCTC 22033</strain>
    </source>
</reference>
<dbReference type="InterPro" id="IPR051603">
    <property type="entry name" value="Zinc-ADH_QOR/CCCR"/>
</dbReference>
<accession>A0A6H2H8T8</accession>
<dbReference type="CDD" id="cd08253">
    <property type="entry name" value="zeta_crystallin"/>
    <property type="match status" value="1"/>
</dbReference>
<dbReference type="InterPro" id="IPR011032">
    <property type="entry name" value="GroES-like_sf"/>
</dbReference>
<organism evidence="3 4">
    <name type="scientific">Polaromonas vacuolata</name>
    <dbReference type="NCBI Taxonomy" id="37448"/>
    <lineage>
        <taxon>Bacteria</taxon>
        <taxon>Pseudomonadati</taxon>
        <taxon>Pseudomonadota</taxon>
        <taxon>Betaproteobacteria</taxon>
        <taxon>Burkholderiales</taxon>
        <taxon>Comamonadaceae</taxon>
        <taxon>Polaromonas</taxon>
    </lineage>
</organism>
<dbReference type="RefSeq" id="WP_168921932.1">
    <property type="nucleotide sequence ID" value="NZ_CP051461.1"/>
</dbReference>
<dbReference type="SMART" id="SM00829">
    <property type="entry name" value="PKS_ER"/>
    <property type="match status" value="1"/>
</dbReference>
<dbReference type="Proteomes" id="UP000502041">
    <property type="component" value="Chromosome"/>
</dbReference>
<dbReference type="PANTHER" id="PTHR44154:SF1">
    <property type="entry name" value="QUINONE OXIDOREDUCTASE"/>
    <property type="match status" value="1"/>
</dbReference>
<evidence type="ECO:0000256" key="1">
    <source>
        <dbReference type="ARBA" id="ARBA00022857"/>
    </source>
</evidence>
<dbReference type="PANTHER" id="PTHR44154">
    <property type="entry name" value="QUINONE OXIDOREDUCTASE"/>
    <property type="match status" value="1"/>
</dbReference>
<dbReference type="KEGG" id="pvac:HC248_01489"/>
<dbReference type="EC" id="1.3.1.103" evidence="3"/>
<name>A0A6H2H8T8_9BURK</name>
<dbReference type="InterPro" id="IPR013154">
    <property type="entry name" value="ADH-like_N"/>
</dbReference>
<dbReference type="SUPFAM" id="SSF51735">
    <property type="entry name" value="NAD(P)-binding Rossmann-fold domains"/>
    <property type="match status" value="1"/>
</dbReference>
<keyword evidence="1" id="KW-0521">NADP</keyword>
<dbReference type="EMBL" id="CP051461">
    <property type="protein sequence ID" value="QJC56187.1"/>
    <property type="molecule type" value="Genomic_DNA"/>
</dbReference>
<dbReference type="Pfam" id="PF08240">
    <property type="entry name" value="ADH_N"/>
    <property type="match status" value="1"/>
</dbReference>
<dbReference type="AlphaFoldDB" id="A0A6H2H8T8"/>
<dbReference type="GO" id="GO:0102523">
    <property type="term" value="F:2-chloroacrylate reductase activity"/>
    <property type="evidence" value="ECO:0007669"/>
    <property type="project" value="UniProtKB-EC"/>
</dbReference>
<keyword evidence="4" id="KW-1185">Reference proteome</keyword>
<dbReference type="InterPro" id="IPR013149">
    <property type="entry name" value="ADH-like_C"/>
</dbReference>
<dbReference type="Pfam" id="PF00107">
    <property type="entry name" value="ADH_zinc_N"/>
    <property type="match status" value="1"/>
</dbReference>
<proteinExistence type="predicted"/>
<gene>
    <name evidence="3" type="ORF">HC248_01489</name>
</gene>